<dbReference type="Proteomes" id="UP000176260">
    <property type="component" value="Unassembled WGS sequence"/>
</dbReference>
<dbReference type="AlphaFoldDB" id="A0A1G1XP91"/>
<sequence length="193" mass="22368">MTEQTRTVTAKVIISLFSKHPDLMYPPGRWIFYPNRQEKELLEFLLGDQLLVDEHGHGFILEYEIALAICLAELVKQSPRFFNQFLPEICALKAKFKKMASKRTKPSTDEQDHQGYSMRKECLEELESKLQGQTLTLTPFSEEKKLPIRKKIIVLAILRKGVKGYDIPEEFKKLLGLVIREMGIDPKVKESFL</sequence>
<organism evidence="1 2">
    <name type="scientific">Candidatus Buchananbacteria bacterium RBG_13_39_9</name>
    <dbReference type="NCBI Taxonomy" id="1797531"/>
    <lineage>
        <taxon>Bacteria</taxon>
        <taxon>Candidatus Buchananiibacteriota</taxon>
    </lineage>
</organism>
<protein>
    <submittedName>
        <fullName evidence="1">Uncharacterized protein</fullName>
    </submittedName>
</protein>
<accession>A0A1G1XP91</accession>
<evidence type="ECO:0000313" key="1">
    <source>
        <dbReference type="EMBL" id="OGY41801.1"/>
    </source>
</evidence>
<comment type="caution">
    <text evidence="1">The sequence shown here is derived from an EMBL/GenBank/DDBJ whole genome shotgun (WGS) entry which is preliminary data.</text>
</comment>
<name>A0A1G1XP91_9BACT</name>
<evidence type="ECO:0000313" key="2">
    <source>
        <dbReference type="Proteomes" id="UP000176260"/>
    </source>
</evidence>
<reference evidence="1 2" key="1">
    <citation type="journal article" date="2016" name="Nat. Commun.">
        <title>Thousands of microbial genomes shed light on interconnected biogeochemical processes in an aquifer system.</title>
        <authorList>
            <person name="Anantharaman K."/>
            <person name="Brown C.T."/>
            <person name="Hug L.A."/>
            <person name="Sharon I."/>
            <person name="Castelle C.J."/>
            <person name="Probst A.J."/>
            <person name="Thomas B.C."/>
            <person name="Singh A."/>
            <person name="Wilkins M.J."/>
            <person name="Karaoz U."/>
            <person name="Brodie E.L."/>
            <person name="Williams K.H."/>
            <person name="Hubbard S.S."/>
            <person name="Banfield J.F."/>
        </authorList>
    </citation>
    <scope>NUCLEOTIDE SEQUENCE [LARGE SCALE GENOMIC DNA]</scope>
</reference>
<gene>
    <name evidence="1" type="ORF">A2Y67_04125</name>
</gene>
<proteinExistence type="predicted"/>
<dbReference type="EMBL" id="MHIA01000023">
    <property type="protein sequence ID" value="OGY41801.1"/>
    <property type="molecule type" value="Genomic_DNA"/>
</dbReference>